<protein>
    <submittedName>
        <fullName evidence="1">Aldehyde reductase</fullName>
    </submittedName>
</protein>
<keyword evidence="2" id="KW-1185">Reference proteome</keyword>
<evidence type="ECO:0000313" key="1">
    <source>
        <dbReference type="EMBL" id="MBW7460054.1"/>
    </source>
</evidence>
<feature type="non-terminal residue" evidence="1">
    <location>
        <position position="1"/>
    </location>
</feature>
<dbReference type="Proteomes" id="UP001519887">
    <property type="component" value="Unassembled WGS sequence"/>
</dbReference>
<evidence type="ECO:0000313" key="2">
    <source>
        <dbReference type="Proteomes" id="UP001519887"/>
    </source>
</evidence>
<gene>
    <name evidence="1" type="ORF">K0U00_38930</name>
</gene>
<reference evidence="1 2" key="1">
    <citation type="submission" date="2021-07" db="EMBL/GenBank/DDBJ databases">
        <title>Paenibacillus radiodurans sp. nov., isolated from the southeastern edge of Tengger Desert.</title>
        <authorList>
            <person name="Zhang G."/>
        </authorList>
    </citation>
    <scope>NUCLEOTIDE SEQUENCE [LARGE SCALE GENOMIC DNA]</scope>
    <source>
        <strain evidence="1 2">CCM 7311</strain>
    </source>
</reference>
<dbReference type="Gene3D" id="3.40.50.720">
    <property type="entry name" value="NAD(P)-binding Rossmann-like Domain"/>
    <property type="match status" value="1"/>
</dbReference>
<accession>A0ABS7CGJ4</accession>
<organism evidence="1 2">
    <name type="scientific">Paenibacillus sepulcri</name>
    <dbReference type="NCBI Taxonomy" id="359917"/>
    <lineage>
        <taxon>Bacteria</taxon>
        <taxon>Bacillati</taxon>
        <taxon>Bacillota</taxon>
        <taxon>Bacilli</taxon>
        <taxon>Bacillales</taxon>
        <taxon>Paenibacillaceae</taxon>
        <taxon>Paenibacillus</taxon>
    </lineage>
</organism>
<name>A0ABS7CGJ4_9BACL</name>
<comment type="caution">
    <text evidence="1">The sequence shown here is derived from an EMBL/GenBank/DDBJ whole genome shotgun (WGS) entry which is preliminary data.</text>
</comment>
<dbReference type="InterPro" id="IPR036291">
    <property type="entry name" value="NAD(P)-bd_dom_sf"/>
</dbReference>
<proteinExistence type="predicted"/>
<dbReference type="EMBL" id="JAHZIK010001988">
    <property type="protein sequence ID" value="MBW7460054.1"/>
    <property type="molecule type" value="Genomic_DNA"/>
</dbReference>
<sequence length="118" mass="13155">RLGFEIVDVRDLADMHIRAMTSSAAAGQRFIAVGDFMWMSDISQTLRSNLGGAASKVPVRKLPDFVLRLLSLFDPSLRAVTPMLGRKYRHTSEKAKRLLEWHSRPSAVTVVDCAESLL</sequence>
<dbReference type="SUPFAM" id="SSF51735">
    <property type="entry name" value="NAD(P)-binding Rossmann-fold domains"/>
    <property type="match status" value="1"/>
</dbReference>